<dbReference type="Proteomes" id="UP000681722">
    <property type="component" value="Unassembled WGS sequence"/>
</dbReference>
<accession>A0A814ZD31</accession>
<dbReference type="Proteomes" id="UP000677228">
    <property type="component" value="Unassembled WGS sequence"/>
</dbReference>
<comment type="caution">
    <text evidence="2">The sequence shown here is derived from an EMBL/GenBank/DDBJ whole genome shotgun (WGS) entry which is preliminary data.</text>
</comment>
<evidence type="ECO:0000313" key="5">
    <source>
        <dbReference type="EMBL" id="CAF4366512.1"/>
    </source>
</evidence>
<sequence length="74" mass="8453">MNSLRAGFAKVQEIGAKKKADANEKKANNPDLPPDVRTEAQLDAQKYKIQEQRHAKESQYYEAKAKQQHKTDKV</sequence>
<dbReference type="Proteomes" id="UP000663829">
    <property type="component" value="Unassembled WGS sequence"/>
</dbReference>
<protein>
    <submittedName>
        <fullName evidence="2">Uncharacterized protein</fullName>
    </submittedName>
</protein>
<organism evidence="2 6">
    <name type="scientific">Didymodactylos carnosus</name>
    <dbReference type="NCBI Taxonomy" id="1234261"/>
    <lineage>
        <taxon>Eukaryota</taxon>
        <taxon>Metazoa</taxon>
        <taxon>Spiralia</taxon>
        <taxon>Gnathifera</taxon>
        <taxon>Rotifera</taxon>
        <taxon>Eurotatoria</taxon>
        <taxon>Bdelloidea</taxon>
        <taxon>Philodinida</taxon>
        <taxon>Philodinidae</taxon>
        <taxon>Didymodactylos</taxon>
    </lineage>
</organism>
<proteinExistence type="predicted"/>
<dbReference type="AlphaFoldDB" id="A0A814ZD31"/>
<feature type="region of interest" description="Disordered" evidence="1">
    <location>
        <begin position="16"/>
        <end position="74"/>
    </location>
</feature>
<evidence type="ECO:0000313" key="3">
    <source>
        <dbReference type="EMBL" id="CAF1571530.1"/>
    </source>
</evidence>
<name>A0A814ZD31_9BILA</name>
<evidence type="ECO:0000313" key="6">
    <source>
        <dbReference type="Proteomes" id="UP000663829"/>
    </source>
</evidence>
<evidence type="ECO:0000313" key="4">
    <source>
        <dbReference type="EMBL" id="CAF4002783.1"/>
    </source>
</evidence>
<dbReference type="EMBL" id="CAJOBC010010242">
    <property type="protein sequence ID" value="CAF4002783.1"/>
    <property type="molecule type" value="Genomic_DNA"/>
</dbReference>
<dbReference type="Proteomes" id="UP000682733">
    <property type="component" value="Unassembled WGS sequence"/>
</dbReference>
<reference evidence="2" key="1">
    <citation type="submission" date="2021-02" db="EMBL/GenBank/DDBJ databases">
        <authorList>
            <person name="Nowell W R."/>
        </authorList>
    </citation>
    <scope>NUCLEOTIDE SEQUENCE</scope>
</reference>
<dbReference type="EMBL" id="CAJOBA010066721">
    <property type="protein sequence ID" value="CAF4366512.1"/>
    <property type="molecule type" value="Genomic_DNA"/>
</dbReference>
<keyword evidence="6" id="KW-1185">Reference proteome</keyword>
<dbReference type="EMBL" id="CAJNOQ010010015">
    <property type="protein sequence ID" value="CAF1240307.1"/>
    <property type="molecule type" value="Genomic_DNA"/>
</dbReference>
<gene>
    <name evidence="2" type="ORF">GPM918_LOCUS25624</name>
    <name evidence="3" type="ORF">OVA965_LOCUS40390</name>
    <name evidence="4" type="ORF">SRO942_LOCUS25639</name>
    <name evidence="5" type="ORF">TMI583_LOCUS41826</name>
</gene>
<evidence type="ECO:0000256" key="1">
    <source>
        <dbReference type="SAM" id="MobiDB-lite"/>
    </source>
</evidence>
<evidence type="ECO:0000313" key="2">
    <source>
        <dbReference type="EMBL" id="CAF1240307.1"/>
    </source>
</evidence>
<dbReference type="EMBL" id="CAJNOK010043894">
    <property type="protein sequence ID" value="CAF1571530.1"/>
    <property type="molecule type" value="Genomic_DNA"/>
</dbReference>